<dbReference type="AlphaFoldDB" id="A0AAD8EDK9"/>
<feature type="non-terminal residue" evidence="1">
    <location>
        <position position="1"/>
    </location>
</feature>
<evidence type="ECO:0000313" key="1">
    <source>
        <dbReference type="EMBL" id="KAJ9585897.1"/>
    </source>
</evidence>
<gene>
    <name evidence="1" type="ORF">L9F63_020460</name>
</gene>
<accession>A0AAD8EDK9</accession>
<feature type="non-terminal residue" evidence="1">
    <location>
        <position position="60"/>
    </location>
</feature>
<name>A0AAD8EDK9_DIPPU</name>
<organism evidence="1 2">
    <name type="scientific">Diploptera punctata</name>
    <name type="common">Pacific beetle cockroach</name>
    <dbReference type="NCBI Taxonomy" id="6984"/>
    <lineage>
        <taxon>Eukaryota</taxon>
        <taxon>Metazoa</taxon>
        <taxon>Ecdysozoa</taxon>
        <taxon>Arthropoda</taxon>
        <taxon>Hexapoda</taxon>
        <taxon>Insecta</taxon>
        <taxon>Pterygota</taxon>
        <taxon>Neoptera</taxon>
        <taxon>Polyneoptera</taxon>
        <taxon>Dictyoptera</taxon>
        <taxon>Blattodea</taxon>
        <taxon>Blaberoidea</taxon>
        <taxon>Blaberidae</taxon>
        <taxon>Diplopterinae</taxon>
        <taxon>Diploptera</taxon>
    </lineage>
</organism>
<comment type="caution">
    <text evidence="1">The sequence shown here is derived from an EMBL/GenBank/DDBJ whole genome shotgun (WGS) entry which is preliminary data.</text>
</comment>
<reference evidence="1" key="1">
    <citation type="journal article" date="2023" name="IScience">
        <title>Live-bearing cockroach genome reveals convergent evolutionary mechanisms linked to viviparity in insects and beyond.</title>
        <authorList>
            <person name="Fouks B."/>
            <person name="Harrison M.C."/>
            <person name="Mikhailova A.A."/>
            <person name="Marchal E."/>
            <person name="English S."/>
            <person name="Carruthers M."/>
            <person name="Jennings E.C."/>
            <person name="Chiamaka E.L."/>
            <person name="Frigard R.A."/>
            <person name="Pippel M."/>
            <person name="Attardo G.M."/>
            <person name="Benoit J.B."/>
            <person name="Bornberg-Bauer E."/>
            <person name="Tobe S.S."/>
        </authorList>
    </citation>
    <scope>NUCLEOTIDE SEQUENCE</scope>
    <source>
        <strain evidence="1">Stay&amp;Tobe</strain>
    </source>
</reference>
<sequence length="60" mass="7068">SRMTQYIFFYITCNNSFQIETQAIEKACVCEKLGIFSKYLIKFYKLLPEKFLEASSTLLI</sequence>
<protein>
    <submittedName>
        <fullName evidence="1">Uncharacterized protein</fullName>
    </submittedName>
</protein>
<dbReference type="EMBL" id="JASPKZ010007238">
    <property type="protein sequence ID" value="KAJ9585897.1"/>
    <property type="molecule type" value="Genomic_DNA"/>
</dbReference>
<proteinExistence type="predicted"/>
<dbReference type="Proteomes" id="UP001233999">
    <property type="component" value="Unassembled WGS sequence"/>
</dbReference>
<reference evidence="1" key="2">
    <citation type="submission" date="2023-05" db="EMBL/GenBank/DDBJ databases">
        <authorList>
            <person name="Fouks B."/>
        </authorList>
    </citation>
    <scope>NUCLEOTIDE SEQUENCE</scope>
    <source>
        <strain evidence="1">Stay&amp;Tobe</strain>
        <tissue evidence="1">Testes</tissue>
    </source>
</reference>
<keyword evidence="2" id="KW-1185">Reference proteome</keyword>
<evidence type="ECO:0000313" key="2">
    <source>
        <dbReference type="Proteomes" id="UP001233999"/>
    </source>
</evidence>